<dbReference type="Proteomes" id="UP000179935">
    <property type="component" value="Unassembled WGS sequence"/>
</dbReference>
<keyword evidence="2" id="KW-1185">Reference proteome</keyword>
<dbReference type="STRING" id="1428652.BIV24_10880"/>
<gene>
    <name evidence="1" type="ORF">BIV24_10880</name>
</gene>
<reference evidence="1 2" key="1">
    <citation type="submission" date="2016-10" db="EMBL/GenBank/DDBJ databases">
        <title>Genome sequence of Streptomyces sp. MUSC 93.</title>
        <authorList>
            <person name="Lee L.-H."/>
            <person name="Ser H.-L."/>
            <person name="Law J.W.-F."/>
        </authorList>
    </citation>
    <scope>NUCLEOTIDE SEQUENCE [LARGE SCALE GENOMIC DNA]</scope>
    <source>
        <strain evidence="1 2">MUSC 93</strain>
    </source>
</reference>
<evidence type="ECO:0000313" key="2">
    <source>
        <dbReference type="Proteomes" id="UP000179935"/>
    </source>
</evidence>
<dbReference type="EMBL" id="MLYP01000027">
    <property type="protein sequence ID" value="OIJ94637.1"/>
    <property type="molecule type" value="Genomic_DNA"/>
</dbReference>
<accession>A0A1S2PLG7</accession>
<sequence>MLVGLVQVGAQLLGDGARVGVGDGQDGVAGVEDAPVGPAVLAVAVRDQRGGSRGLGRGGGALLGPVLV</sequence>
<proteinExistence type="predicted"/>
<comment type="caution">
    <text evidence="1">The sequence shown here is derived from an EMBL/GenBank/DDBJ whole genome shotgun (WGS) entry which is preliminary data.</text>
</comment>
<protein>
    <submittedName>
        <fullName evidence="1">Uncharacterized protein</fullName>
    </submittedName>
</protein>
<name>A0A1S2PLG7_9ACTN</name>
<evidence type="ECO:0000313" key="1">
    <source>
        <dbReference type="EMBL" id="OIJ94637.1"/>
    </source>
</evidence>
<organism evidence="1 2">
    <name type="scientific">Streptomyces colonosanans</name>
    <dbReference type="NCBI Taxonomy" id="1428652"/>
    <lineage>
        <taxon>Bacteria</taxon>
        <taxon>Bacillati</taxon>
        <taxon>Actinomycetota</taxon>
        <taxon>Actinomycetes</taxon>
        <taxon>Kitasatosporales</taxon>
        <taxon>Streptomycetaceae</taxon>
        <taxon>Streptomyces</taxon>
    </lineage>
</organism>
<dbReference type="AlphaFoldDB" id="A0A1S2PLG7"/>